<dbReference type="RefSeq" id="WP_145365693.1">
    <property type="nucleotide sequence ID" value="NZ_CP036268.1"/>
</dbReference>
<dbReference type="InterPro" id="IPR002372">
    <property type="entry name" value="PQQ_rpt_dom"/>
</dbReference>
<reference evidence="2 3" key="1">
    <citation type="submission" date="2019-02" db="EMBL/GenBank/DDBJ databases">
        <title>Deep-cultivation of Planctomycetes and their phenomic and genomic characterization uncovers novel biology.</title>
        <authorList>
            <person name="Wiegand S."/>
            <person name="Jogler M."/>
            <person name="Boedeker C."/>
            <person name="Pinto D."/>
            <person name="Vollmers J."/>
            <person name="Rivas-Marin E."/>
            <person name="Kohn T."/>
            <person name="Peeters S.H."/>
            <person name="Heuer A."/>
            <person name="Rast P."/>
            <person name="Oberbeckmann S."/>
            <person name="Bunk B."/>
            <person name="Jeske O."/>
            <person name="Meyerdierks A."/>
            <person name="Storesund J.E."/>
            <person name="Kallscheuer N."/>
            <person name="Luecker S."/>
            <person name="Lage O.M."/>
            <person name="Pohl T."/>
            <person name="Merkel B.J."/>
            <person name="Hornburger P."/>
            <person name="Mueller R.-W."/>
            <person name="Bruemmer F."/>
            <person name="Labrenz M."/>
            <person name="Spormann A.M."/>
            <person name="Op den Camp H."/>
            <person name="Overmann J."/>
            <person name="Amann R."/>
            <person name="Jetten M.S.M."/>
            <person name="Mascher T."/>
            <person name="Medema M.H."/>
            <person name="Devos D.P."/>
            <person name="Kaster A.-K."/>
            <person name="Ovreas L."/>
            <person name="Rohde M."/>
            <person name="Galperin M.Y."/>
            <person name="Jogler C."/>
        </authorList>
    </citation>
    <scope>NUCLEOTIDE SEQUENCE [LARGE SCALE GENOMIC DNA]</scope>
    <source>
        <strain evidence="2 3">Pan189</strain>
    </source>
</reference>
<dbReference type="SMART" id="SM00564">
    <property type="entry name" value="PQQ"/>
    <property type="match status" value="4"/>
</dbReference>
<name>A0A517R6U1_9PLAN</name>
<accession>A0A517R6U1</accession>
<protein>
    <submittedName>
        <fullName evidence="2">Outer membrane biogenesis protein BamB</fullName>
    </submittedName>
</protein>
<sequence length="432" mass="46447">MTSISALRSALFGRAIPISKSVQFAVALGMIVLIAYPAQASAAEHWPRFRGPDGAGVVSGTTIPSKWAAEDYLWNVEIEGVGHSSPVVWGDRLFLNTATNDGRDRRLIAIDIATGASIWSVDLNLDSNHLHQKNSWASGSPAVDADVVCTTFADTEQFVVSAFDHDGELLWRQDVGPFDSKHGHGASPLLVGDLVIVTNDQLGPSATYAFSKFDGEVRWKLDRASGHTAYSTPLMIERNGRKQVVLSSSASGVTAVDVADGSEVWSTRGFRQRVVGSPILAGDFVIQTAGQGGGGKDFLAIDPYGKGDRKAGSIVKEMTRSLPYVPTPVYYDGKLFLWTDGGIIVCLDATDFRRLWIERLPGAAFSGSPVCIDGRLCAMSEDGTAYVVSASDRFELLGRTALGDPSYSTPAVANNKLFLRTFHRLMCLPGQD</sequence>
<dbReference type="PANTHER" id="PTHR34512">
    <property type="entry name" value="CELL SURFACE PROTEIN"/>
    <property type="match status" value="1"/>
</dbReference>
<gene>
    <name evidence="2" type="ORF">Pan189_39710</name>
</gene>
<dbReference type="KEGG" id="svp:Pan189_39710"/>
<dbReference type="Proteomes" id="UP000317318">
    <property type="component" value="Chromosome"/>
</dbReference>
<organism evidence="2 3">
    <name type="scientific">Stratiformator vulcanicus</name>
    <dbReference type="NCBI Taxonomy" id="2527980"/>
    <lineage>
        <taxon>Bacteria</taxon>
        <taxon>Pseudomonadati</taxon>
        <taxon>Planctomycetota</taxon>
        <taxon>Planctomycetia</taxon>
        <taxon>Planctomycetales</taxon>
        <taxon>Planctomycetaceae</taxon>
        <taxon>Stratiformator</taxon>
    </lineage>
</organism>
<proteinExistence type="predicted"/>
<evidence type="ECO:0000313" key="2">
    <source>
        <dbReference type="EMBL" id="QDT39562.1"/>
    </source>
</evidence>
<dbReference type="Pfam" id="PF13360">
    <property type="entry name" value="PQQ_2"/>
    <property type="match status" value="1"/>
</dbReference>
<dbReference type="InterPro" id="IPR011047">
    <property type="entry name" value="Quinoprotein_ADH-like_sf"/>
</dbReference>
<dbReference type="EMBL" id="CP036268">
    <property type="protein sequence ID" value="QDT39562.1"/>
    <property type="molecule type" value="Genomic_DNA"/>
</dbReference>
<dbReference type="InterPro" id="IPR015943">
    <property type="entry name" value="WD40/YVTN_repeat-like_dom_sf"/>
</dbReference>
<keyword evidence="3" id="KW-1185">Reference proteome</keyword>
<evidence type="ECO:0000313" key="3">
    <source>
        <dbReference type="Proteomes" id="UP000317318"/>
    </source>
</evidence>
<evidence type="ECO:0000259" key="1">
    <source>
        <dbReference type="Pfam" id="PF13360"/>
    </source>
</evidence>
<dbReference type="PANTHER" id="PTHR34512:SF30">
    <property type="entry name" value="OUTER MEMBRANE PROTEIN ASSEMBLY FACTOR BAMB"/>
    <property type="match status" value="1"/>
</dbReference>
<feature type="domain" description="Pyrrolo-quinoline quinone repeat" evidence="1">
    <location>
        <begin position="104"/>
        <end position="301"/>
    </location>
</feature>
<dbReference type="InterPro" id="IPR018391">
    <property type="entry name" value="PQQ_b-propeller_rpt"/>
</dbReference>
<dbReference type="OrthoDB" id="244732at2"/>
<dbReference type="AlphaFoldDB" id="A0A517R6U1"/>
<dbReference type="Gene3D" id="2.130.10.10">
    <property type="entry name" value="YVTN repeat-like/Quinoprotein amine dehydrogenase"/>
    <property type="match status" value="2"/>
</dbReference>
<dbReference type="SUPFAM" id="SSF50998">
    <property type="entry name" value="Quinoprotein alcohol dehydrogenase-like"/>
    <property type="match status" value="1"/>
</dbReference>